<proteinExistence type="predicted"/>
<evidence type="ECO:0000313" key="3">
    <source>
        <dbReference type="Proteomes" id="UP000439752"/>
    </source>
</evidence>
<accession>A0A653I624</accession>
<dbReference type="InterPro" id="IPR036291">
    <property type="entry name" value="NAD(P)-bd_dom_sf"/>
</dbReference>
<dbReference type="InterPro" id="IPR013120">
    <property type="entry name" value="FAR_NAD-bd"/>
</dbReference>
<dbReference type="AlphaFoldDB" id="A0A653I624"/>
<dbReference type="CDD" id="cd05263">
    <property type="entry name" value="MupV_like_SDR_e"/>
    <property type="match status" value="1"/>
</dbReference>
<dbReference type="Pfam" id="PF07993">
    <property type="entry name" value="NAD_binding_4"/>
    <property type="match status" value="1"/>
</dbReference>
<name>A0A653I624_9BACL</name>
<evidence type="ECO:0000313" key="2">
    <source>
        <dbReference type="EMBL" id="VWX34491.1"/>
    </source>
</evidence>
<dbReference type="Gene3D" id="3.40.50.720">
    <property type="entry name" value="NAD(P)-binding Rossmann-like Domain"/>
    <property type="match status" value="1"/>
</dbReference>
<dbReference type="PANTHER" id="PTHR11011:SF45">
    <property type="entry name" value="FATTY ACYL-COA REDUCTASE CG8306-RELATED"/>
    <property type="match status" value="1"/>
</dbReference>
<reference evidence="2 3" key="1">
    <citation type="submission" date="2019-10" db="EMBL/GenBank/DDBJ databases">
        <authorList>
            <person name="Karimi E."/>
        </authorList>
    </citation>
    <scope>NUCLEOTIDE SEQUENCE [LARGE SCALE GENOMIC DNA]</scope>
    <source>
        <strain evidence="2">Exiguobacterium sp. 9Y</strain>
    </source>
</reference>
<protein>
    <submittedName>
        <fullName evidence="2">3-beta hydroxysteroid dehydrogenase</fullName>
    </submittedName>
</protein>
<evidence type="ECO:0000259" key="1">
    <source>
        <dbReference type="Pfam" id="PF07993"/>
    </source>
</evidence>
<dbReference type="RefSeq" id="WP_159172972.1">
    <property type="nucleotide sequence ID" value="NZ_LR732311.1"/>
</dbReference>
<gene>
    <name evidence="2" type="ORF">EXIGUO9Y_190010</name>
</gene>
<dbReference type="GO" id="GO:0080019">
    <property type="term" value="F:alcohol-forming very long-chain fatty acyl-CoA reductase activity"/>
    <property type="evidence" value="ECO:0007669"/>
    <property type="project" value="InterPro"/>
</dbReference>
<sequence length="361" mass="41060">MKRTYFMTGFPGFLATKLIERLALVPEQIDRFYLLHLPSERTSALAKKESLLEHTRLKEAQLVLLEGDITTPGLGLNTEMKQRLSTEVTHLFHLAALYDLATPFDIAFRINVIGTSNVTQFAHTLHYLERYVYFSTAYVSGLRTGTVLEGELRHATAFKNAYEETKYLAEVRLHEEIGTLPYTIIRPGIVVGHSETGETPKWDGVYFVLNALRLLNNVAPLPYAGRANALVNLVPYDYVIAATTYLSHAPSGVRQTYHLTDPFPHGARTIYDMLHSAYYNCAPRGIVPFRLVTSLLTPRIATRLQMQRQTLDYFVHPVHYDTTNTLRDLDGTGIVCPDLAEFLPRLVDYYKIQYPEMEKTQ</sequence>
<dbReference type="PANTHER" id="PTHR11011">
    <property type="entry name" value="MALE STERILITY PROTEIN 2-RELATED"/>
    <property type="match status" value="1"/>
</dbReference>
<feature type="domain" description="Thioester reductase (TE)" evidence="1">
    <location>
        <begin position="8"/>
        <end position="242"/>
    </location>
</feature>
<organism evidence="2 3">
    <name type="scientific">Exiguobacterium oxidotolerans</name>
    <dbReference type="NCBI Taxonomy" id="223958"/>
    <lineage>
        <taxon>Bacteria</taxon>
        <taxon>Bacillati</taxon>
        <taxon>Bacillota</taxon>
        <taxon>Bacilli</taxon>
        <taxon>Bacillales</taxon>
        <taxon>Bacillales Family XII. Incertae Sedis</taxon>
        <taxon>Exiguobacterium</taxon>
    </lineage>
</organism>
<dbReference type="InterPro" id="IPR026055">
    <property type="entry name" value="FAR"/>
</dbReference>
<dbReference type="GO" id="GO:0035336">
    <property type="term" value="P:long-chain fatty-acyl-CoA metabolic process"/>
    <property type="evidence" value="ECO:0007669"/>
    <property type="project" value="TreeGrafter"/>
</dbReference>
<dbReference type="SUPFAM" id="SSF51735">
    <property type="entry name" value="NAD(P)-binding Rossmann-fold domains"/>
    <property type="match status" value="1"/>
</dbReference>
<dbReference type="Proteomes" id="UP000439752">
    <property type="component" value="Unassembled WGS sequence"/>
</dbReference>
<dbReference type="EMBL" id="CABWKQ010000011">
    <property type="protein sequence ID" value="VWX34491.1"/>
    <property type="molecule type" value="Genomic_DNA"/>
</dbReference>
<keyword evidence="3" id="KW-1185">Reference proteome</keyword>